<accession>A0ABD3MDD2</accession>
<feature type="region of interest" description="Disordered" evidence="1">
    <location>
        <begin position="383"/>
        <end position="448"/>
    </location>
</feature>
<dbReference type="GO" id="GO:0005737">
    <property type="term" value="C:cytoplasm"/>
    <property type="evidence" value="ECO:0007669"/>
    <property type="project" value="UniProtKB-ARBA"/>
</dbReference>
<dbReference type="Pfam" id="PF01417">
    <property type="entry name" value="ENTH"/>
    <property type="match status" value="1"/>
</dbReference>
<reference evidence="3 4" key="1">
    <citation type="submission" date="2024-10" db="EMBL/GenBank/DDBJ databases">
        <title>Updated reference genomes for cyclostephanoid diatoms.</title>
        <authorList>
            <person name="Roberts W.R."/>
            <person name="Alverson A.J."/>
        </authorList>
    </citation>
    <scope>NUCLEOTIDE SEQUENCE [LARGE SCALE GENOMIC DNA]</scope>
    <source>
        <strain evidence="3 4">AJA276-08</strain>
    </source>
</reference>
<feature type="region of interest" description="Disordered" evidence="1">
    <location>
        <begin position="206"/>
        <end position="279"/>
    </location>
</feature>
<protein>
    <recommendedName>
        <fullName evidence="2">ENTH domain-containing protein</fullName>
    </recommendedName>
</protein>
<dbReference type="CDD" id="cd03571">
    <property type="entry name" value="ENTH"/>
    <property type="match status" value="1"/>
</dbReference>
<comment type="caution">
    <text evidence="3">The sequence shown here is derived from an EMBL/GenBank/DDBJ whole genome shotgun (WGS) entry which is preliminary data.</text>
</comment>
<feature type="domain" description="ENTH" evidence="2">
    <location>
        <begin position="25"/>
        <end position="157"/>
    </location>
</feature>
<feature type="region of interest" description="Disordered" evidence="1">
    <location>
        <begin position="158"/>
        <end position="189"/>
    </location>
</feature>
<dbReference type="InterPro" id="IPR013809">
    <property type="entry name" value="ENTH"/>
</dbReference>
<keyword evidence="4" id="KW-1185">Reference proteome</keyword>
<dbReference type="PANTHER" id="PTHR12276:SF45">
    <property type="entry name" value="CLATHRIN INTERACTOR 1"/>
    <property type="match status" value="1"/>
</dbReference>
<dbReference type="SMART" id="SM00273">
    <property type="entry name" value="ENTH"/>
    <property type="match status" value="1"/>
</dbReference>
<dbReference type="FunFam" id="1.25.40.90:FF:000006">
    <property type="entry name" value="Clathrin interactor 1"/>
    <property type="match status" value="1"/>
</dbReference>
<gene>
    <name evidence="3" type="ORF">ACHAW5_002589</name>
</gene>
<dbReference type="EMBL" id="JALLAZ020001837">
    <property type="protein sequence ID" value="KAL3762076.1"/>
    <property type="molecule type" value="Genomic_DNA"/>
</dbReference>
<evidence type="ECO:0000259" key="2">
    <source>
        <dbReference type="PROSITE" id="PS50942"/>
    </source>
</evidence>
<dbReference type="SUPFAM" id="SSF48464">
    <property type="entry name" value="ENTH/VHS domain"/>
    <property type="match status" value="1"/>
</dbReference>
<dbReference type="GO" id="GO:0012505">
    <property type="term" value="C:endomembrane system"/>
    <property type="evidence" value="ECO:0007669"/>
    <property type="project" value="UniProtKB-ARBA"/>
</dbReference>
<evidence type="ECO:0000256" key="1">
    <source>
        <dbReference type="SAM" id="MobiDB-lite"/>
    </source>
</evidence>
<sequence length="490" mass="52104">MDLGLGFIKDLNIDKVRNLAEDAFNQVKPKNDVEARVYEVLSHKNWGASTTLMNEIAQDTFDYERFLVVTKLMWEAIENPRPSAWRVIFKGLTLLEHLLKNGSERCVDDARNHSHLLRNLDRFNYYEGTVDRGVGVREKSKQVVDILQDDERIREERQKARHLREKFSGRGAVAGGGGGGGDGGGGRGGDGGKVKYEGYGNSDAKWASSSGGAGGSRGYGDGGIGSSGRDSNKGYAGRYGEGDTAPSPVKKSPKPSSSGGTKVKKVKKREKAVPEEAPATAPELDLFSFDAPASAPVPPAGIASFDAFQAAPAAAPPAASNDDFGDFQQIAPTSSAMQFDAFGAAPAVAQPAFDAFGPAQTTLTPPMTTMNNAFGNMSMSARPAMTNATNSPPAAVADNDDFGDFEDADPASFKSAQKSSDPLSKLISLDGLSKNPKKEMKPDNSPIDFSKPLGRNGGAMMGGQQQIFETPLVLGTGQKGEILLFFYLQC</sequence>
<dbReference type="Proteomes" id="UP001530315">
    <property type="component" value="Unassembled WGS sequence"/>
</dbReference>
<dbReference type="PROSITE" id="PS50942">
    <property type="entry name" value="ENTH"/>
    <property type="match status" value="1"/>
</dbReference>
<dbReference type="InterPro" id="IPR008942">
    <property type="entry name" value="ENTH_VHS"/>
</dbReference>
<name>A0ABD3MDD2_9STRA</name>
<feature type="compositionally biased region" description="Low complexity" evidence="1">
    <location>
        <begin position="244"/>
        <end position="261"/>
    </location>
</feature>
<feature type="compositionally biased region" description="Gly residues" evidence="1">
    <location>
        <begin position="172"/>
        <end position="189"/>
    </location>
</feature>
<dbReference type="Gene3D" id="1.25.40.90">
    <property type="match status" value="1"/>
</dbReference>
<dbReference type="PANTHER" id="PTHR12276">
    <property type="entry name" value="EPSIN/ENT-RELATED"/>
    <property type="match status" value="1"/>
</dbReference>
<feature type="compositionally biased region" description="Acidic residues" evidence="1">
    <location>
        <begin position="398"/>
        <end position="409"/>
    </location>
</feature>
<dbReference type="AlphaFoldDB" id="A0ABD3MDD2"/>
<organism evidence="3 4">
    <name type="scientific">Stephanodiscus triporus</name>
    <dbReference type="NCBI Taxonomy" id="2934178"/>
    <lineage>
        <taxon>Eukaryota</taxon>
        <taxon>Sar</taxon>
        <taxon>Stramenopiles</taxon>
        <taxon>Ochrophyta</taxon>
        <taxon>Bacillariophyta</taxon>
        <taxon>Coscinodiscophyceae</taxon>
        <taxon>Thalassiosirophycidae</taxon>
        <taxon>Stephanodiscales</taxon>
        <taxon>Stephanodiscaceae</taxon>
        <taxon>Stephanodiscus</taxon>
    </lineage>
</organism>
<evidence type="ECO:0000313" key="3">
    <source>
        <dbReference type="EMBL" id="KAL3762076.1"/>
    </source>
</evidence>
<proteinExistence type="predicted"/>
<feature type="compositionally biased region" description="Gly residues" evidence="1">
    <location>
        <begin position="211"/>
        <end position="226"/>
    </location>
</feature>
<evidence type="ECO:0000313" key="4">
    <source>
        <dbReference type="Proteomes" id="UP001530315"/>
    </source>
</evidence>